<evidence type="ECO:0000313" key="8">
    <source>
        <dbReference type="Proteomes" id="UP000829685"/>
    </source>
</evidence>
<feature type="transmembrane region" description="Helical" evidence="6">
    <location>
        <begin position="223"/>
        <end position="244"/>
    </location>
</feature>
<protein>
    <submittedName>
        <fullName evidence="7">Uncharacterized protein</fullName>
    </submittedName>
</protein>
<dbReference type="GO" id="GO:0022857">
    <property type="term" value="F:transmembrane transporter activity"/>
    <property type="evidence" value="ECO:0007669"/>
    <property type="project" value="TreeGrafter"/>
</dbReference>
<feature type="transmembrane region" description="Helical" evidence="6">
    <location>
        <begin position="93"/>
        <end position="115"/>
    </location>
</feature>
<comment type="caution">
    <text evidence="7">The sequence shown here is derived from an EMBL/GenBank/DDBJ whole genome shotgun (WGS) entry which is preliminary data.</text>
</comment>
<feature type="transmembrane region" description="Helical" evidence="6">
    <location>
        <begin position="165"/>
        <end position="184"/>
    </location>
</feature>
<dbReference type="EMBL" id="JAFIMR010000006">
    <property type="protein sequence ID" value="KAI1877370.1"/>
    <property type="molecule type" value="Genomic_DNA"/>
</dbReference>
<dbReference type="PANTHER" id="PTHR23501">
    <property type="entry name" value="MAJOR FACILITATOR SUPERFAMILY"/>
    <property type="match status" value="1"/>
</dbReference>
<evidence type="ECO:0000256" key="4">
    <source>
        <dbReference type="ARBA" id="ARBA00022989"/>
    </source>
</evidence>
<dbReference type="InterPro" id="IPR036259">
    <property type="entry name" value="MFS_trans_sf"/>
</dbReference>
<evidence type="ECO:0000256" key="6">
    <source>
        <dbReference type="SAM" id="Phobius"/>
    </source>
</evidence>
<dbReference type="Gene3D" id="1.20.1250.20">
    <property type="entry name" value="MFS general substrate transporter like domains"/>
    <property type="match status" value="1"/>
</dbReference>
<dbReference type="OrthoDB" id="10021397at2759"/>
<feature type="transmembrane region" description="Helical" evidence="6">
    <location>
        <begin position="135"/>
        <end position="158"/>
    </location>
</feature>
<feature type="transmembrane region" description="Helical" evidence="6">
    <location>
        <begin position="61"/>
        <end position="81"/>
    </location>
</feature>
<evidence type="ECO:0000256" key="5">
    <source>
        <dbReference type="ARBA" id="ARBA00023136"/>
    </source>
</evidence>
<evidence type="ECO:0000256" key="2">
    <source>
        <dbReference type="ARBA" id="ARBA00022448"/>
    </source>
</evidence>
<sequence length="333" mass="35611">MATIIILFKNPENQRIPEGSLIAKLQRLNIVNLLIFTGSIVCFLLALQWGGTTYSWNSGRVIALLVAAGVSFAFFLAIEVLRKGRATIPSSVILNRTAGLCLVYAFCTSSAFAVMDYLLPIWFQAIKGASAAQSGLMLLPSVIGLSVAAISSGFIVSFVGYYTPLMLLGSTMMAIGFGFLTTFTPTTGRAAWIGWQAMFSFGIGLAFPQPWSAPQTVLAAEDIPAAMAAVGFAISIGAALFISISQNIFTNLLRNGLSDVPGIEVNEIVNQGATNLLQTVPISEREQVVHIYNSAITTTFWACVAVVCLGMLAALSMEWKSVKDAKRDAKSEK</sequence>
<feature type="transmembrane region" description="Helical" evidence="6">
    <location>
        <begin position="30"/>
        <end position="49"/>
    </location>
</feature>
<feature type="transmembrane region" description="Helical" evidence="6">
    <location>
        <begin position="190"/>
        <end position="211"/>
    </location>
</feature>
<evidence type="ECO:0000256" key="3">
    <source>
        <dbReference type="ARBA" id="ARBA00022692"/>
    </source>
</evidence>
<keyword evidence="3 6" id="KW-0812">Transmembrane</keyword>
<keyword evidence="5 6" id="KW-0472">Membrane</keyword>
<dbReference type="PANTHER" id="PTHR23501:SF199">
    <property type="entry name" value="MFS EFFLUX TRANSPORTER INPD-RELATED"/>
    <property type="match status" value="1"/>
</dbReference>
<keyword evidence="8" id="KW-1185">Reference proteome</keyword>
<feature type="transmembrane region" description="Helical" evidence="6">
    <location>
        <begin position="299"/>
        <end position="317"/>
    </location>
</feature>
<dbReference type="GO" id="GO:0005886">
    <property type="term" value="C:plasma membrane"/>
    <property type="evidence" value="ECO:0007669"/>
    <property type="project" value="TreeGrafter"/>
</dbReference>
<dbReference type="SUPFAM" id="SSF103473">
    <property type="entry name" value="MFS general substrate transporter"/>
    <property type="match status" value="1"/>
</dbReference>
<evidence type="ECO:0000256" key="1">
    <source>
        <dbReference type="ARBA" id="ARBA00004141"/>
    </source>
</evidence>
<reference evidence="7" key="1">
    <citation type="submission" date="2021-03" db="EMBL/GenBank/DDBJ databases">
        <title>Revisited historic fungal species revealed as producer of novel bioactive compounds through whole genome sequencing and comparative genomics.</title>
        <authorList>
            <person name="Vignolle G.A."/>
            <person name="Hochenegger N."/>
            <person name="Mach R.L."/>
            <person name="Mach-Aigner A.R."/>
            <person name="Javad Rahimi M."/>
            <person name="Salim K.A."/>
            <person name="Chan C.M."/>
            <person name="Lim L.B.L."/>
            <person name="Cai F."/>
            <person name="Druzhinina I.S."/>
            <person name="U'Ren J.M."/>
            <person name="Derntl C."/>
        </authorList>
    </citation>
    <scope>NUCLEOTIDE SEQUENCE</scope>
    <source>
        <strain evidence="7">TUCIM 5799</strain>
    </source>
</reference>
<keyword evidence="4 6" id="KW-1133">Transmembrane helix</keyword>
<name>A0A9Q0AS60_9PEZI</name>
<dbReference type="FunFam" id="1.20.1250.20:FF:000196">
    <property type="entry name" value="MFS toxin efflux pump (AflT)"/>
    <property type="match status" value="1"/>
</dbReference>
<keyword evidence="2" id="KW-0813">Transport</keyword>
<dbReference type="AlphaFoldDB" id="A0A9Q0AS60"/>
<accession>A0A9Q0AS60</accession>
<comment type="subcellular location">
    <subcellularLocation>
        <location evidence="1">Membrane</location>
        <topology evidence="1">Multi-pass membrane protein</topology>
    </subcellularLocation>
</comment>
<evidence type="ECO:0000313" key="7">
    <source>
        <dbReference type="EMBL" id="KAI1877370.1"/>
    </source>
</evidence>
<dbReference type="Proteomes" id="UP000829685">
    <property type="component" value="Unassembled WGS sequence"/>
</dbReference>
<gene>
    <name evidence="7" type="ORF">JX265_003378</name>
</gene>
<organism evidence="7 8">
    <name type="scientific">Neoarthrinium moseri</name>
    <dbReference type="NCBI Taxonomy" id="1658444"/>
    <lineage>
        <taxon>Eukaryota</taxon>
        <taxon>Fungi</taxon>
        <taxon>Dikarya</taxon>
        <taxon>Ascomycota</taxon>
        <taxon>Pezizomycotina</taxon>
        <taxon>Sordariomycetes</taxon>
        <taxon>Xylariomycetidae</taxon>
        <taxon>Amphisphaeriales</taxon>
        <taxon>Apiosporaceae</taxon>
        <taxon>Neoarthrinium</taxon>
    </lineage>
</organism>
<proteinExistence type="predicted"/>